<dbReference type="Gene3D" id="1.20.1300.10">
    <property type="entry name" value="Fumarate reductase/succinate dehydrogenase, transmembrane subunit"/>
    <property type="match status" value="1"/>
</dbReference>
<dbReference type="PANTHER" id="PTHR41910">
    <property type="entry name" value="SUCCINATE DEHYDROGENASE 2 MEMBRANE SUBUNIT SDHC"/>
    <property type="match status" value="1"/>
</dbReference>
<evidence type="ECO:0000313" key="10">
    <source>
        <dbReference type="Proteomes" id="UP000055060"/>
    </source>
</evidence>
<reference evidence="9" key="1">
    <citation type="submission" date="2015-07" db="EMBL/GenBank/DDBJ databases">
        <title>Draft Genome Sequences of Anaerolinea thermolimosa IMO-1, Bellilinea caldifistulae GOMI-1, Leptolinea tardivitalis YMTK-2, Levilinea saccharolytica KIBI-1,Longilinea arvoryzae KOME-1, Previously Described as Members of the Anaerolineaceae (Chloroflexi).</title>
        <authorList>
            <person name="Sekiguchi Y."/>
            <person name="Ohashi A."/>
            <person name="Matsuura N."/>
            <person name="Tourlousse M.D."/>
        </authorList>
    </citation>
    <scope>NUCLEOTIDE SEQUENCE [LARGE SCALE GENOMIC DNA]</scope>
    <source>
        <strain evidence="9">KOME-1</strain>
    </source>
</reference>
<dbReference type="PANTHER" id="PTHR41910:SF1">
    <property type="entry name" value="SUCCINATE DEHYDROGENASE HYDROPHOBIC MEMBRANE ANCHOR SUBUNIT"/>
    <property type="match status" value="1"/>
</dbReference>
<keyword evidence="6" id="KW-0408">Iron</keyword>
<keyword evidence="10" id="KW-1185">Reference proteome</keyword>
<dbReference type="GO" id="GO:0016020">
    <property type="term" value="C:membrane"/>
    <property type="evidence" value="ECO:0007669"/>
    <property type="project" value="UniProtKB-SubCell"/>
</dbReference>
<keyword evidence="4" id="KW-0479">Metal-binding</keyword>
<feature type="transmembrane region" description="Helical" evidence="8">
    <location>
        <begin position="24"/>
        <end position="51"/>
    </location>
</feature>
<keyword evidence="7 8" id="KW-0472">Membrane</keyword>
<comment type="subcellular location">
    <subcellularLocation>
        <location evidence="1">Membrane</location>
    </subcellularLocation>
</comment>
<evidence type="ECO:0000256" key="1">
    <source>
        <dbReference type="ARBA" id="ARBA00004370"/>
    </source>
</evidence>
<feature type="transmembrane region" description="Helical" evidence="8">
    <location>
        <begin position="71"/>
        <end position="89"/>
    </location>
</feature>
<dbReference type="Proteomes" id="UP000055060">
    <property type="component" value="Unassembled WGS sequence"/>
</dbReference>
<dbReference type="RefSeq" id="WP_075073151.1">
    <property type="nucleotide sequence ID" value="NZ_DF967972.1"/>
</dbReference>
<evidence type="ECO:0000256" key="4">
    <source>
        <dbReference type="ARBA" id="ARBA00022723"/>
    </source>
</evidence>
<sequence>MTALKTTLTGYAVYRGREGHWSFLLHRITGLGTGLFLTVHILDIAFVYLAPDLFANAIRLYQSTLFGIGEVALVFCVFFHGVNGLRIAFLDLVKPDWWTISKQRNWTRVTLAISLALWLPSAAVMLYNLLYHNFGLFGG</sequence>
<keyword evidence="2" id="KW-0349">Heme</keyword>
<dbReference type="AlphaFoldDB" id="A0A0S7BFS7"/>
<evidence type="ECO:0000256" key="3">
    <source>
        <dbReference type="ARBA" id="ARBA00022692"/>
    </source>
</evidence>
<dbReference type="STRING" id="360412.LARV_01602"/>
<evidence type="ECO:0000256" key="8">
    <source>
        <dbReference type="SAM" id="Phobius"/>
    </source>
</evidence>
<dbReference type="InterPro" id="IPR000701">
    <property type="entry name" value="SuccDH_FuR_B_TM-su"/>
</dbReference>
<dbReference type="InterPro" id="IPR039023">
    <property type="entry name" value="SdhC_prok"/>
</dbReference>
<feature type="transmembrane region" description="Helical" evidence="8">
    <location>
        <begin position="109"/>
        <end position="130"/>
    </location>
</feature>
<evidence type="ECO:0000256" key="7">
    <source>
        <dbReference type="ARBA" id="ARBA00023136"/>
    </source>
</evidence>
<dbReference type="Pfam" id="PF01127">
    <property type="entry name" value="Sdh_cyt"/>
    <property type="match status" value="1"/>
</dbReference>
<evidence type="ECO:0000313" key="9">
    <source>
        <dbReference type="EMBL" id="GAP13844.1"/>
    </source>
</evidence>
<keyword evidence="3 8" id="KW-0812">Transmembrane</keyword>
<organism evidence="9">
    <name type="scientific">Longilinea arvoryzae</name>
    <dbReference type="NCBI Taxonomy" id="360412"/>
    <lineage>
        <taxon>Bacteria</taxon>
        <taxon>Bacillati</taxon>
        <taxon>Chloroflexota</taxon>
        <taxon>Anaerolineae</taxon>
        <taxon>Anaerolineales</taxon>
        <taxon>Anaerolineaceae</taxon>
        <taxon>Longilinea</taxon>
    </lineage>
</organism>
<evidence type="ECO:0000256" key="5">
    <source>
        <dbReference type="ARBA" id="ARBA00022989"/>
    </source>
</evidence>
<name>A0A0S7BFS7_9CHLR</name>
<gene>
    <name evidence="9" type="ORF">LARV_01602</name>
</gene>
<dbReference type="OrthoDB" id="9789209at2"/>
<protein>
    <submittedName>
        <fullName evidence="9">Succinate dehydrogenase subunit C</fullName>
    </submittedName>
</protein>
<dbReference type="GO" id="GO:0046872">
    <property type="term" value="F:metal ion binding"/>
    <property type="evidence" value="ECO:0007669"/>
    <property type="project" value="UniProtKB-KW"/>
</dbReference>
<proteinExistence type="predicted"/>
<keyword evidence="5 8" id="KW-1133">Transmembrane helix</keyword>
<evidence type="ECO:0000256" key="6">
    <source>
        <dbReference type="ARBA" id="ARBA00023004"/>
    </source>
</evidence>
<evidence type="ECO:0000256" key="2">
    <source>
        <dbReference type="ARBA" id="ARBA00022617"/>
    </source>
</evidence>
<dbReference type="EMBL" id="DF967972">
    <property type="protein sequence ID" value="GAP13844.1"/>
    <property type="molecule type" value="Genomic_DNA"/>
</dbReference>
<dbReference type="SUPFAM" id="SSF81343">
    <property type="entry name" value="Fumarate reductase respiratory complex transmembrane subunits"/>
    <property type="match status" value="1"/>
</dbReference>
<dbReference type="InterPro" id="IPR034804">
    <property type="entry name" value="SQR/QFR_C/D"/>
</dbReference>
<accession>A0A0S7BFS7</accession>